<dbReference type="EMBL" id="JBDLOU010000021">
    <property type="protein sequence ID" value="MEX3739021.1"/>
    <property type="molecule type" value="Genomic_DNA"/>
</dbReference>
<dbReference type="PANTHER" id="PTHR11908:SF132">
    <property type="entry name" value="ALDEHYDE OXIDASE 1-RELATED"/>
    <property type="match status" value="1"/>
</dbReference>
<dbReference type="Gene3D" id="3.90.1170.50">
    <property type="entry name" value="Aldehyde oxidase/xanthine dehydrogenase, a/b hammerhead"/>
    <property type="match status" value="1"/>
</dbReference>
<feature type="domain" description="Aldehyde oxidase/xanthine dehydrogenase a/b hammerhead" evidence="3">
    <location>
        <begin position="15"/>
        <end position="131"/>
    </location>
</feature>
<dbReference type="InterPro" id="IPR036856">
    <property type="entry name" value="Ald_Oxase/Xan_DH_a/b_sf"/>
</dbReference>
<organism evidence="4 5">
    <name type="scientific">Mycolicibacterium porcinum</name>
    <dbReference type="NCBI Taxonomy" id="39693"/>
    <lineage>
        <taxon>Bacteria</taxon>
        <taxon>Bacillati</taxon>
        <taxon>Actinomycetota</taxon>
        <taxon>Actinomycetes</taxon>
        <taxon>Mycobacteriales</taxon>
        <taxon>Mycobacteriaceae</taxon>
        <taxon>Mycolicibacterium</taxon>
    </lineage>
</organism>
<evidence type="ECO:0000256" key="2">
    <source>
        <dbReference type="ARBA" id="ARBA00023002"/>
    </source>
</evidence>
<keyword evidence="5" id="KW-1185">Reference proteome</keyword>
<dbReference type="InterPro" id="IPR037165">
    <property type="entry name" value="AldOxase/xan_DH_Mopterin-bd_sf"/>
</dbReference>
<dbReference type="PANTHER" id="PTHR11908">
    <property type="entry name" value="XANTHINE DEHYDROGENASE"/>
    <property type="match status" value="1"/>
</dbReference>
<dbReference type="SUPFAM" id="SSF54665">
    <property type="entry name" value="CO dehydrogenase molybdoprotein N-domain-like"/>
    <property type="match status" value="1"/>
</dbReference>
<evidence type="ECO:0000313" key="4">
    <source>
        <dbReference type="EMBL" id="MEX3739021.1"/>
    </source>
</evidence>
<name>A0ABV3VC81_9MYCO</name>
<sequence>MSEPVSRVEGRDKVTGRARYTADTAVPGLVHAVLAQTQIPHGHVIESSLRHAADRVSRAPGVLHVLTPLNCPALQQLPRELTFDLPLERRPPLSDLTVQYVGQHLAVVVADSLENATEAASRFAVDYEVLPAQMTVRAVLEQPAAPDEKGGQIRHGSYLPDHFVKLEEEKLQDCRGETPRRSSAPHRVDAHYTTAMNAHYPIELSSTIAQWDGDRLTVHDSTRWIAGEQATLAAYLGIPEDRIRILSPLVGGAFGSKSFLWMHVVLCAVASRAIGRPVKLVLTRDQMFTSTGHRPRTEQDVTLIADRDGRIVSTEHHTLTETSTVAHFCEPAGISTRFLYTSPHLVVSHRAARIHAPTPCFMRGPGEAPGLFALEVAMDELAERIGIDPLEFRIRNHADFDQASGKPWSGKHLLQCYQLGAQRFGWHDRPAVPRAMRRRGVQVGWGMATATYPGRRMPAGCRVDTDSNGCVHFASATHEIGTGVRTVMTQVAADVTGLAMDRVSFVSGDSSFPAAPYSGASQTTATVGSAVFAAAVEWKRRFISAVTTDRGSRFYGADAAAVGITALSPAAVAAYRDQLSFSTSSDDGAQETTAVQSFGAHFCEVEVDEDIGRASVTRWVAVMDCGRVLNPKLARNQVMGGITFGLGMALMEHIPYDEASALPIGEYYLPTHADRPEFDISFLEHPDYALDPIGVRGIGEIGTCGVPAAIANAIHHATGRRLRDLPITLEDLMAPFEPPEARS</sequence>
<dbReference type="RefSeq" id="WP_234814800.1">
    <property type="nucleotide sequence ID" value="NZ_JACKVC010000020.1"/>
</dbReference>
<dbReference type="InterPro" id="IPR000674">
    <property type="entry name" value="Ald_Oxase/Xan_DH_a/b"/>
</dbReference>
<dbReference type="Gene3D" id="3.30.365.10">
    <property type="entry name" value="Aldehyde oxidase/xanthine dehydrogenase, molybdopterin binding domain"/>
    <property type="match status" value="4"/>
</dbReference>
<dbReference type="Pfam" id="PF02738">
    <property type="entry name" value="MoCoBD_1"/>
    <property type="match status" value="1"/>
</dbReference>
<evidence type="ECO:0000259" key="3">
    <source>
        <dbReference type="SMART" id="SM01008"/>
    </source>
</evidence>
<dbReference type="SUPFAM" id="SSF56003">
    <property type="entry name" value="Molybdenum cofactor-binding domain"/>
    <property type="match status" value="1"/>
</dbReference>
<dbReference type="InterPro" id="IPR046867">
    <property type="entry name" value="AldOxase/xan_DH_MoCoBD2"/>
</dbReference>
<accession>A0ABV3VC81</accession>
<dbReference type="Pfam" id="PF01315">
    <property type="entry name" value="Ald_Xan_dh_C"/>
    <property type="match status" value="1"/>
</dbReference>
<dbReference type="Pfam" id="PF20256">
    <property type="entry name" value="MoCoBD_2"/>
    <property type="match status" value="1"/>
</dbReference>
<dbReference type="SMART" id="SM01008">
    <property type="entry name" value="Ald_Xan_dh_C"/>
    <property type="match status" value="1"/>
</dbReference>
<reference evidence="4 5" key="1">
    <citation type="submission" date="2024-04" db="EMBL/GenBank/DDBJ databases">
        <title>Genomic Markers of Mycobacteria.</title>
        <authorList>
            <person name="Soliman M.S."/>
            <person name="Elkholy A."/>
            <person name="Soliman N.S."/>
            <person name="Abbas A."/>
            <person name="Khayrat S."/>
            <person name="Shawky S."/>
        </authorList>
    </citation>
    <scope>NUCLEOTIDE SEQUENCE [LARGE SCALE GENOMIC DNA]</scope>
    <source>
        <strain evidence="4 5">Egy-CU-AM5</strain>
    </source>
</reference>
<dbReference type="InterPro" id="IPR008274">
    <property type="entry name" value="AldOxase/xan_DH_MoCoBD1"/>
</dbReference>
<evidence type="ECO:0000313" key="5">
    <source>
        <dbReference type="Proteomes" id="UP001558474"/>
    </source>
</evidence>
<keyword evidence="2" id="KW-0560">Oxidoreductase</keyword>
<dbReference type="InterPro" id="IPR016208">
    <property type="entry name" value="Ald_Oxase/xanthine_DH-like"/>
</dbReference>
<gene>
    <name evidence="4" type="ORF">ABFW12_12345</name>
</gene>
<dbReference type="Proteomes" id="UP001558474">
    <property type="component" value="Unassembled WGS sequence"/>
</dbReference>
<comment type="caution">
    <text evidence="4">The sequence shown here is derived from an EMBL/GenBank/DDBJ whole genome shotgun (WGS) entry which is preliminary data.</text>
</comment>
<proteinExistence type="predicted"/>
<evidence type="ECO:0000256" key="1">
    <source>
        <dbReference type="ARBA" id="ARBA00022505"/>
    </source>
</evidence>
<keyword evidence="1" id="KW-0500">Molybdenum</keyword>
<protein>
    <submittedName>
        <fullName evidence="4">Xanthine dehydrogenase family protein molybdopterin-binding subunit</fullName>
    </submittedName>
</protein>